<reference evidence="2" key="1">
    <citation type="submission" date="2022-03" db="EMBL/GenBank/DDBJ databases">
        <title>A functionally conserved STORR gene fusion in Papaver species that diverged 16.8 million years ago.</title>
        <authorList>
            <person name="Catania T."/>
        </authorList>
    </citation>
    <scope>NUCLEOTIDE SEQUENCE</scope>
    <source>
        <strain evidence="2">S-191538</strain>
    </source>
</reference>
<name>A0AA41VT03_PAPNU</name>
<evidence type="ECO:0000256" key="1">
    <source>
        <dbReference type="SAM" id="MobiDB-lite"/>
    </source>
</evidence>
<organism evidence="2 3">
    <name type="scientific">Papaver nudicaule</name>
    <name type="common">Iceland poppy</name>
    <dbReference type="NCBI Taxonomy" id="74823"/>
    <lineage>
        <taxon>Eukaryota</taxon>
        <taxon>Viridiplantae</taxon>
        <taxon>Streptophyta</taxon>
        <taxon>Embryophyta</taxon>
        <taxon>Tracheophyta</taxon>
        <taxon>Spermatophyta</taxon>
        <taxon>Magnoliopsida</taxon>
        <taxon>Ranunculales</taxon>
        <taxon>Papaveraceae</taxon>
        <taxon>Papaveroideae</taxon>
        <taxon>Papaver</taxon>
    </lineage>
</organism>
<evidence type="ECO:0008006" key="4">
    <source>
        <dbReference type="Google" id="ProtNLM"/>
    </source>
</evidence>
<protein>
    <recommendedName>
        <fullName evidence="4">DUF506 family protein</fullName>
    </recommendedName>
</protein>
<dbReference type="AlphaFoldDB" id="A0AA41VT03"/>
<dbReference type="EMBL" id="JAJJMA010285466">
    <property type="protein sequence ID" value="MCL7046759.1"/>
    <property type="molecule type" value="Genomic_DNA"/>
</dbReference>
<gene>
    <name evidence="2" type="ORF">MKW94_024053</name>
</gene>
<dbReference type="InterPro" id="IPR006502">
    <property type="entry name" value="PDDEXK-like"/>
</dbReference>
<proteinExistence type="predicted"/>
<comment type="caution">
    <text evidence="2">The sequence shown here is derived from an EMBL/GenBank/DDBJ whole genome shotgun (WGS) entry which is preliminary data.</text>
</comment>
<evidence type="ECO:0000313" key="3">
    <source>
        <dbReference type="Proteomes" id="UP001177140"/>
    </source>
</evidence>
<feature type="region of interest" description="Disordered" evidence="1">
    <location>
        <begin position="56"/>
        <end position="77"/>
    </location>
</feature>
<dbReference type="PANTHER" id="PTHR31579">
    <property type="entry name" value="OS03G0796600 PROTEIN"/>
    <property type="match status" value="1"/>
</dbReference>
<accession>A0AA41VT03</accession>
<sequence>MGRNVGRFMRIAEGFNEGAKARRVCAESSGSEHSAVEEISSPDDLSDLVESFLERDDDNGEVDFKEHEKKKKGSKDDDLDEFMDDFETRDMLKDLLSGRFADDYEVTRKIRDAAELAYKDIGLNSSGDGFKRRFMTRLRQRGFDAGLCKSRWEKTSRFLAGTFEYVDVIVSGNRYIVEVFLVGEFTIARPTNRYTSLLEVFPQIYVGKPDKLKQVVRIMCQASNQSLKKNDMPIPPWRRNGYMQAKWLSLYKRTINPVTDTVVLDSASSKQSVGFDTIPAPVKVYYCRDALERRRDVGMGKKLGQLGQLLT</sequence>
<dbReference type="Proteomes" id="UP001177140">
    <property type="component" value="Unassembled WGS sequence"/>
</dbReference>
<dbReference type="PANTHER" id="PTHR31579:SF42">
    <property type="entry name" value="DUF506 FAMILY PROTEIN (DUF506)"/>
    <property type="match status" value="1"/>
</dbReference>
<dbReference type="NCBIfam" id="TIGR01615">
    <property type="entry name" value="A_thal_3542"/>
    <property type="match status" value="1"/>
</dbReference>
<evidence type="ECO:0000313" key="2">
    <source>
        <dbReference type="EMBL" id="MCL7046759.1"/>
    </source>
</evidence>
<keyword evidence="3" id="KW-1185">Reference proteome</keyword>
<dbReference type="Pfam" id="PF04720">
    <property type="entry name" value="PDDEXK_6"/>
    <property type="match status" value="1"/>
</dbReference>